<dbReference type="EMBL" id="FOMJ01000005">
    <property type="protein sequence ID" value="SFD44533.1"/>
    <property type="molecule type" value="Genomic_DNA"/>
</dbReference>
<dbReference type="Proteomes" id="UP000198611">
    <property type="component" value="Unassembled WGS sequence"/>
</dbReference>
<sequence>MATRLQDLPALRTIETKVSGERYNRVRLALARLGEPLLLDLPGLRSLAMHLEAGTWICVDRSLDDMPVLAWTDFRHGASVDPAAIIPCRLNFFHAHAGMVMSSALDKMDFELSRRLRSEERGGVVPFRRREEGA</sequence>
<organism evidence="1 2">
    <name type="scientific">Thiohalospira halophila DSM 15071</name>
    <dbReference type="NCBI Taxonomy" id="1123397"/>
    <lineage>
        <taxon>Bacteria</taxon>
        <taxon>Pseudomonadati</taxon>
        <taxon>Pseudomonadota</taxon>
        <taxon>Gammaproteobacteria</taxon>
        <taxon>Thiohalospirales</taxon>
        <taxon>Thiohalospiraceae</taxon>
        <taxon>Thiohalospira</taxon>
    </lineage>
</organism>
<evidence type="ECO:0000313" key="2">
    <source>
        <dbReference type="Proteomes" id="UP000198611"/>
    </source>
</evidence>
<keyword evidence="2" id="KW-1185">Reference proteome</keyword>
<evidence type="ECO:0000313" key="1">
    <source>
        <dbReference type="EMBL" id="SFD44533.1"/>
    </source>
</evidence>
<proteinExistence type="predicted"/>
<gene>
    <name evidence="1" type="ORF">SAMN05660831_01663</name>
</gene>
<protein>
    <submittedName>
        <fullName evidence="1">Uncharacterized protein</fullName>
    </submittedName>
</protein>
<name>A0A1I1SKW7_9GAMM</name>
<dbReference type="OrthoDB" id="8480203at2"/>
<dbReference type="AlphaFoldDB" id="A0A1I1SKW7"/>
<dbReference type="RefSeq" id="WP_093428306.1">
    <property type="nucleotide sequence ID" value="NZ_FOMJ01000005.1"/>
</dbReference>
<dbReference type="STRING" id="1123397.SAMN05660831_01663"/>
<accession>A0A1I1SKW7</accession>
<reference evidence="1 2" key="1">
    <citation type="submission" date="2016-10" db="EMBL/GenBank/DDBJ databases">
        <authorList>
            <person name="de Groot N.N."/>
        </authorList>
    </citation>
    <scope>NUCLEOTIDE SEQUENCE [LARGE SCALE GENOMIC DNA]</scope>
    <source>
        <strain evidence="1 2">HL3</strain>
    </source>
</reference>